<dbReference type="EMBL" id="CADCTC010000090">
    <property type="protein sequence ID" value="CAA9238769.1"/>
    <property type="molecule type" value="Genomic_DNA"/>
</dbReference>
<proteinExistence type="predicted"/>
<evidence type="ECO:0008006" key="4">
    <source>
        <dbReference type="Google" id="ProtNLM"/>
    </source>
</evidence>
<gene>
    <name evidence="3" type="ORF">AVDCRST_MAG77-1412</name>
</gene>
<organism evidence="3">
    <name type="scientific">uncultured Chloroflexota bacterium</name>
    <dbReference type="NCBI Taxonomy" id="166587"/>
    <lineage>
        <taxon>Bacteria</taxon>
        <taxon>Bacillati</taxon>
        <taxon>Chloroflexota</taxon>
        <taxon>environmental samples</taxon>
    </lineage>
</organism>
<keyword evidence="1" id="KW-0802">TPR repeat</keyword>
<evidence type="ECO:0000256" key="2">
    <source>
        <dbReference type="SAM" id="MobiDB-lite"/>
    </source>
</evidence>
<dbReference type="AlphaFoldDB" id="A0A6J4I1G1"/>
<feature type="repeat" description="TPR" evidence="1">
    <location>
        <begin position="56"/>
        <end position="89"/>
    </location>
</feature>
<protein>
    <recommendedName>
        <fullName evidence="4">Tetratricopeptide repeat protein</fullName>
    </recommendedName>
</protein>
<name>A0A6J4I1G1_9CHLR</name>
<accession>A0A6J4I1G1</accession>
<evidence type="ECO:0000313" key="3">
    <source>
        <dbReference type="EMBL" id="CAA9238769.1"/>
    </source>
</evidence>
<feature type="region of interest" description="Disordered" evidence="2">
    <location>
        <begin position="97"/>
        <end position="128"/>
    </location>
</feature>
<sequence length="128" mass="13562">MVAGLVLAGAAWGGTTGWRLYEATLLPQARSVPTHTPTPVVDPVVLREEGRRQRAVTDHIAAGNALLLGNQRAGAAEEYRRALTLDPSNMDARAGLQELGFQPPPGVAATPTVARPTPLPTVTPRLQR</sequence>
<reference evidence="3" key="1">
    <citation type="submission" date="2020-02" db="EMBL/GenBank/DDBJ databases">
        <authorList>
            <person name="Meier V. D."/>
        </authorList>
    </citation>
    <scope>NUCLEOTIDE SEQUENCE</scope>
    <source>
        <strain evidence="3">AVDCRST_MAG77</strain>
    </source>
</reference>
<dbReference type="PROSITE" id="PS50005">
    <property type="entry name" value="TPR"/>
    <property type="match status" value="1"/>
</dbReference>
<dbReference type="InterPro" id="IPR019734">
    <property type="entry name" value="TPR_rpt"/>
</dbReference>
<evidence type="ECO:0000256" key="1">
    <source>
        <dbReference type="PROSITE-ProRule" id="PRU00339"/>
    </source>
</evidence>
<feature type="compositionally biased region" description="Low complexity" evidence="2">
    <location>
        <begin position="107"/>
        <end position="128"/>
    </location>
</feature>